<proteinExistence type="inferred from homology"/>
<gene>
    <name evidence="12" type="ordered locus">Fluta_0030</name>
</gene>
<keyword evidence="13" id="KW-1185">Reference proteome</keyword>
<dbReference type="GO" id="GO:0009432">
    <property type="term" value="P:SOS response"/>
    <property type="evidence" value="ECO:0007669"/>
    <property type="project" value="TreeGrafter"/>
</dbReference>
<evidence type="ECO:0000256" key="7">
    <source>
        <dbReference type="ARBA" id="ARBA00023204"/>
    </source>
</evidence>
<sequence>MLKSLSVQNFALIEHVSLQFHDGLHVITGETGSGKSILLGALNLILGERSDFSVIRNPEKKTVVEAVFDLNESFKNWFIQEDIDWESETVIRREITSQGKSRSFINDTPVQLTQLKELTEQLVYIHSQHETLEIKKSKFQFDLLDSFGDCLELAQEVSVNYQKIQRLKGERNQLASAQTNHLQELDYIQFQLNEIRGLDLESVNYEQLEQDFNKLSQLDNLKEAYSSVINAIDQDSGALDLLRRVKIHIDKWKNADQDLNTISERFQAIIVELSDISKDSDRQLNQLESDPEALFRLTESLDNFNKIVKKHQLATQDELVAFRDKLDLRINELNFSDERINELTIEIEKNEIALREISTKLFEKRKLKIPQLEKYLLAILSELKMEHSQFKMNLNQVEKLDANGGMTIQILFSANKGLELKPIEKAASGGELSRVMLAIQLIMSEKKSLPTLILDEIDTGVSGEVALRMGKLLKQMGENLQVFAITHLPQVAAKGDYHFEVSKSHENSQTISQIKELSKTERIESLAKLISGEQVTDLARSSAIELMN</sequence>
<dbReference type="GO" id="GO:0006310">
    <property type="term" value="P:DNA recombination"/>
    <property type="evidence" value="ECO:0007669"/>
    <property type="project" value="InterPro"/>
</dbReference>
<dbReference type="eggNOG" id="COG0497">
    <property type="taxonomic scope" value="Bacteria"/>
</dbReference>
<evidence type="ECO:0000256" key="2">
    <source>
        <dbReference type="ARBA" id="ARBA00009441"/>
    </source>
</evidence>
<evidence type="ECO:0000256" key="5">
    <source>
        <dbReference type="ARBA" id="ARBA00022763"/>
    </source>
</evidence>
<dbReference type="PIRSF" id="PIRSF003128">
    <property type="entry name" value="RecN"/>
    <property type="match status" value="1"/>
</dbReference>
<dbReference type="InterPro" id="IPR004604">
    <property type="entry name" value="DNA_recomb/repair_RecN"/>
</dbReference>
<dbReference type="NCBIfam" id="TIGR00634">
    <property type="entry name" value="recN"/>
    <property type="match status" value="1"/>
</dbReference>
<dbReference type="STRING" id="755732.Fluta_0030"/>
<dbReference type="AlphaFoldDB" id="F2IAA5"/>
<comment type="function">
    <text evidence="1 9">May be involved in recombinational repair of damaged DNA.</text>
</comment>
<evidence type="ECO:0000256" key="9">
    <source>
        <dbReference type="PIRNR" id="PIRNR003128"/>
    </source>
</evidence>
<dbReference type="InterPro" id="IPR027417">
    <property type="entry name" value="P-loop_NTPase"/>
</dbReference>
<dbReference type="HOGENOM" id="CLU_018297_3_1_10"/>
<dbReference type="GO" id="GO:0006281">
    <property type="term" value="P:DNA repair"/>
    <property type="evidence" value="ECO:0007669"/>
    <property type="project" value="UniProtKB-KW"/>
</dbReference>
<evidence type="ECO:0000256" key="6">
    <source>
        <dbReference type="ARBA" id="ARBA00022840"/>
    </source>
</evidence>
<name>F2IAA5_FLUTR</name>
<evidence type="ECO:0000313" key="12">
    <source>
        <dbReference type="EMBL" id="AEA42040.1"/>
    </source>
</evidence>
<keyword evidence="7 9" id="KW-0234">DNA repair</keyword>
<dbReference type="EMBL" id="CP002542">
    <property type="protein sequence ID" value="AEA42040.1"/>
    <property type="molecule type" value="Genomic_DNA"/>
</dbReference>
<evidence type="ECO:0000259" key="11">
    <source>
        <dbReference type="Pfam" id="PF02463"/>
    </source>
</evidence>
<reference evidence="13" key="2">
    <citation type="submission" date="2011-02" db="EMBL/GenBank/DDBJ databases">
        <title>The complete genome of Fluviicola taffensis DSM 16823.</title>
        <authorList>
            <consortium name="US DOE Joint Genome Institute (JGI-PGF)"/>
            <person name="Lucas S."/>
            <person name="Copeland A."/>
            <person name="Lapidus A."/>
            <person name="Bruce D."/>
            <person name="Goodwin L."/>
            <person name="Pitluck S."/>
            <person name="Kyrpides N."/>
            <person name="Mavromatis K."/>
            <person name="Ivanova N."/>
            <person name="Mikhailova N."/>
            <person name="Pagani I."/>
            <person name="Chertkov O."/>
            <person name="Detter J.C."/>
            <person name="Han C."/>
            <person name="Tapia R."/>
            <person name="Land M."/>
            <person name="Hauser L."/>
            <person name="Markowitz V."/>
            <person name="Cheng J.-F."/>
            <person name="Hugenholtz P."/>
            <person name="Woyke T."/>
            <person name="Wu D."/>
            <person name="Tindall B."/>
            <person name="Pomrenke H.G."/>
            <person name="Brambilla E."/>
            <person name="Klenk H.-P."/>
            <person name="Eisen J.A."/>
        </authorList>
    </citation>
    <scope>NUCLEOTIDE SEQUENCE [LARGE SCALE GENOMIC DNA]</scope>
    <source>
        <strain evidence="13">DSM 16823 / RW262 / RW262</strain>
    </source>
</reference>
<keyword evidence="5 9" id="KW-0227">DNA damage</keyword>
<keyword evidence="10" id="KW-0175">Coiled coil</keyword>
<dbReference type="GO" id="GO:0043590">
    <property type="term" value="C:bacterial nucleoid"/>
    <property type="evidence" value="ECO:0007669"/>
    <property type="project" value="TreeGrafter"/>
</dbReference>
<dbReference type="CDD" id="cd03241">
    <property type="entry name" value="ABC_RecN"/>
    <property type="match status" value="2"/>
</dbReference>
<dbReference type="Gene3D" id="3.40.50.300">
    <property type="entry name" value="P-loop containing nucleotide triphosphate hydrolases"/>
    <property type="match status" value="2"/>
</dbReference>
<evidence type="ECO:0000256" key="8">
    <source>
        <dbReference type="ARBA" id="ARBA00033408"/>
    </source>
</evidence>
<dbReference type="KEGG" id="fte:Fluta_0030"/>
<accession>F2IAA5</accession>
<dbReference type="GO" id="GO:0005524">
    <property type="term" value="F:ATP binding"/>
    <property type="evidence" value="ECO:0007669"/>
    <property type="project" value="UniProtKB-KW"/>
</dbReference>
<evidence type="ECO:0000313" key="13">
    <source>
        <dbReference type="Proteomes" id="UP000007463"/>
    </source>
</evidence>
<evidence type="ECO:0000256" key="10">
    <source>
        <dbReference type="SAM" id="Coils"/>
    </source>
</evidence>
<dbReference type="RefSeq" id="WP_013684814.1">
    <property type="nucleotide sequence ID" value="NC_015321.1"/>
</dbReference>
<evidence type="ECO:0000256" key="3">
    <source>
        <dbReference type="ARBA" id="ARBA00021315"/>
    </source>
</evidence>
<comment type="similarity">
    <text evidence="2 9">Belongs to the RecN family.</text>
</comment>
<evidence type="ECO:0000256" key="1">
    <source>
        <dbReference type="ARBA" id="ARBA00003618"/>
    </source>
</evidence>
<organism evidence="12 13">
    <name type="scientific">Fluviicola taffensis (strain DSM 16823 / NCIMB 13979 / RW262)</name>
    <dbReference type="NCBI Taxonomy" id="755732"/>
    <lineage>
        <taxon>Bacteria</taxon>
        <taxon>Pseudomonadati</taxon>
        <taxon>Bacteroidota</taxon>
        <taxon>Flavobacteriia</taxon>
        <taxon>Flavobacteriales</taxon>
        <taxon>Crocinitomicaceae</taxon>
        <taxon>Fluviicola</taxon>
    </lineage>
</organism>
<dbReference type="OrthoDB" id="9806954at2"/>
<feature type="domain" description="RecF/RecN/SMC N-terminal" evidence="11">
    <location>
        <begin position="1"/>
        <end position="507"/>
    </location>
</feature>
<dbReference type="Pfam" id="PF02463">
    <property type="entry name" value="SMC_N"/>
    <property type="match status" value="1"/>
</dbReference>
<dbReference type="InterPro" id="IPR003395">
    <property type="entry name" value="RecF/RecN/SMC_N"/>
</dbReference>
<dbReference type="PANTHER" id="PTHR11059:SF0">
    <property type="entry name" value="DNA REPAIR PROTEIN RECN"/>
    <property type="match status" value="1"/>
</dbReference>
<reference evidence="12 13" key="1">
    <citation type="journal article" date="2011" name="Stand. Genomic Sci.">
        <title>Complete genome sequence of the gliding freshwater bacterium Fluviicola taffensis type strain (RW262).</title>
        <authorList>
            <person name="Woyke T."/>
            <person name="Chertkov O."/>
            <person name="Lapidus A."/>
            <person name="Nolan M."/>
            <person name="Lucas S."/>
            <person name="Del Rio T.G."/>
            <person name="Tice H."/>
            <person name="Cheng J.F."/>
            <person name="Tapia R."/>
            <person name="Han C."/>
            <person name="Goodwin L."/>
            <person name="Pitluck S."/>
            <person name="Liolios K."/>
            <person name="Pagani I."/>
            <person name="Ivanova N."/>
            <person name="Huntemann M."/>
            <person name="Mavromatis K."/>
            <person name="Mikhailova N."/>
            <person name="Pati A."/>
            <person name="Chen A."/>
            <person name="Palaniappan K."/>
            <person name="Land M."/>
            <person name="Hauser L."/>
            <person name="Brambilla E.M."/>
            <person name="Rohde M."/>
            <person name="Mwirichia R."/>
            <person name="Sikorski J."/>
            <person name="Tindall B.J."/>
            <person name="Goker M."/>
            <person name="Bristow J."/>
            <person name="Eisen J.A."/>
            <person name="Markowitz V."/>
            <person name="Hugenholtz P."/>
            <person name="Klenk H.P."/>
            <person name="Kyrpides N.C."/>
        </authorList>
    </citation>
    <scope>NUCLEOTIDE SEQUENCE [LARGE SCALE GENOMIC DNA]</scope>
    <source>
        <strain evidence="13">DSM 16823 / RW262 / RW262</strain>
    </source>
</reference>
<evidence type="ECO:0000256" key="4">
    <source>
        <dbReference type="ARBA" id="ARBA00022741"/>
    </source>
</evidence>
<dbReference type="PANTHER" id="PTHR11059">
    <property type="entry name" value="DNA REPAIR PROTEIN RECN"/>
    <property type="match status" value="1"/>
</dbReference>
<keyword evidence="6" id="KW-0067">ATP-binding</keyword>
<feature type="coiled-coil region" evidence="10">
    <location>
        <begin position="340"/>
        <end position="400"/>
    </location>
</feature>
<dbReference type="SUPFAM" id="SSF52540">
    <property type="entry name" value="P-loop containing nucleoside triphosphate hydrolases"/>
    <property type="match status" value="1"/>
</dbReference>
<dbReference type="Proteomes" id="UP000007463">
    <property type="component" value="Chromosome"/>
</dbReference>
<keyword evidence="4" id="KW-0547">Nucleotide-binding</keyword>
<protein>
    <recommendedName>
        <fullName evidence="3 9">DNA repair protein RecN</fullName>
    </recommendedName>
    <alternativeName>
        <fullName evidence="8 9">Recombination protein N</fullName>
    </alternativeName>
</protein>